<keyword evidence="1" id="KW-0472">Membrane</keyword>
<evidence type="ECO:0000313" key="3">
    <source>
        <dbReference type="Proteomes" id="UP001165423"/>
    </source>
</evidence>
<dbReference type="EMBL" id="JALGCL010000004">
    <property type="protein sequence ID" value="MCJ0826580.1"/>
    <property type="molecule type" value="Genomic_DNA"/>
</dbReference>
<gene>
    <name evidence="2" type="ORF">MQC88_11565</name>
</gene>
<keyword evidence="1" id="KW-1133">Transmembrane helix</keyword>
<keyword evidence="1" id="KW-0812">Transmembrane</keyword>
<keyword evidence="3" id="KW-1185">Reference proteome</keyword>
<dbReference type="RefSeq" id="WP_243322211.1">
    <property type="nucleotide sequence ID" value="NZ_JALGCL010000004.1"/>
</dbReference>
<proteinExistence type="predicted"/>
<accession>A0ABT0A6L0</accession>
<name>A0ABT0A6L0_9GAMM</name>
<reference evidence="2 3" key="1">
    <citation type="submission" date="2022-03" db="EMBL/GenBank/DDBJ databases">
        <title>Luteimonas soily sp. nov., a novel bacterium isolated from the soil.</title>
        <authorList>
            <person name="Zhang X."/>
        </authorList>
    </citation>
    <scope>NUCLEOTIDE SEQUENCE [LARGE SCALE GENOMIC DNA]</scope>
    <source>
        <strain evidence="2 3">50</strain>
    </source>
</reference>
<comment type="caution">
    <text evidence="2">The sequence shown here is derived from an EMBL/GenBank/DDBJ whole genome shotgun (WGS) entry which is preliminary data.</text>
</comment>
<sequence length="231" mass="24699">MRVSATLRPWLLLPATLAALWASSVFTPWAVDPEPRLWLYDLLFYLRFALLFWGAAEALRLALRRGPARDAIPVVAAACVAVVALGHAHTGTGMRWKVAASQAALAAAAHAGDSDQRRRLGHFIVDDVRVPCAGTQQAWLWLGRPHGGGTGTNIALVWGAGRRPATPLPDAFAFWPAGHGWWVAYQHAGRFHAGSARGSAGARHACSPGALLARHRQGVALVVAGRRALPE</sequence>
<protein>
    <submittedName>
        <fullName evidence="2">Uncharacterized protein</fullName>
    </submittedName>
</protein>
<feature type="transmembrane region" description="Helical" evidence="1">
    <location>
        <begin position="71"/>
        <end position="88"/>
    </location>
</feature>
<evidence type="ECO:0000256" key="1">
    <source>
        <dbReference type="SAM" id="Phobius"/>
    </source>
</evidence>
<feature type="transmembrane region" description="Helical" evidence="1">
    <location>
        <begin position="42"/>
        <end position="59"/>
    </location>
</feature>
<dbReference type="Proteomes" id="UP001165423">
    <property type="component" value="Unassembled WGS sequence"/>
</dbReference>
<organism evidence="2 3">
    <name type="scientific">Cognatiluteimonas sedimenti</name>
    <dbReference type="NCBI Taxonomy" id="2927791"/>
    <lineage>
        <taxon>Bacteria</taxon>
        <taxon>Pseudomonadati</taxon>
        <taxon>Pseudomonadota</taxon>
        <taxon>Gammaproteobacteria</taxon>
        <taxon>Lysobacterales</taxon>
        <taxon>Lysobacteraceae</taxon>
        <taxon>Cognatiluteimonas</taxon>
    </lineage>
</organism>
<evidence type="ECO:0000313" key="2">
    <source>
        <dbReference type="EMBL" id="MCJ0826580.1"/>
    </source>
</evidence>